<dbReference type="RefSeq" id="XP_030997788.1">
    <property type="nucleotide sequence ID" value="XM_031138442.1"/>
</dbReference>
<organism evidence="5 6">
    <name type="scientific">Thyridium curvatum</name>
    <dbReference type="NCBI Taxonomy" id="1093900"/>
    <lineage>
        <taxon>Eukaryota</taxon>
        <taxon>Fungi</taxon>
        <taxon>Dikarya</taxon>
        <taxon>Ascomycota</taxon>
        <taxon>Pezizomycotina</taxon>
        <taxon>Sordariomycetes</taxon>
        <taxon>Sordariomycetidae</taxon>
        <taxon>Thyridiales</taxon>
        <taxon>Thyridiaceae</taxon>
        <taxon>Thyridium</taxon>
    </lineage>
</organism>
<feature type="region of interest" description="Disordered" evidence="2">
    <location>
        <begin position="80"/>
        <end position="101"/>
    </location>
</feature>
<feature type="transmembrane region" description="Helical" evidence="3">
    <location>
        <begin position="526"/>
        <end position="547"/>
    </location>
</feature>
<protein>
    <recommendedName>
        <fullName evidence="4">Xylanolytic transcriptional activator regulatory domain-containing protein</fullName>
    </recommendedName>
</protein>
<evidence type="ECO:0000256" key="1">
    <source>
        <dbReference type="ARBA" id="ARBA00023242"/>
    </source>
</evidence>
<sequence length="697" mass="77455">MEASAIDNGYASDRAPSSSQPRGVSRAAKIKCTNQARPTEKKTRILLTTQYEQKIDTLERRLDVAIGLLEDLARKSTSSGNADAAAHRAEQPAPASVGAGRQRDIDCETLVEGDTSIAAHSVFANDLLKNFVENGSSLSPSEDMRQTLDALSSIVTTLKRPTAASEMAWPQAPTVKRSRPRHCDLPPIEKTMGLLMSTKGKSKNLEMSFWAYDFYTLKRFSLLCHQVYFDESQSEFDFITAMCGLLFLFKVYSQDVSGKEREEQLSYAKLCRTNLETALSKLPLHLPARPDVIVAVLLGSYHAVEISKPSLAWTLSSKAIELCQVLGYHNASSMEGDTPDVIEYKKVLFWSAYLLDKGFSLRLGRPSKIPDWSITVSEPSTLDPQTEPVFSYFRLWVRFARCHGNIYELLYSPEACSQPAHVMQTRVQSLAAELNQLGDAIRLTNEHWSKQADTFAGSEALDFCALWDDVLRLSLITLVYRAEPRSPDSATTFSSSCVQAARNTLERHHACMAAMGVKADFYFPLYLYWTILFSPFIPFIILFCQVIETRNQSDLVLMQGFVTSIQKAPAVSEGASKIHHLFQTLYNVACHYIDLSQSQVQLNNVHANVQMNAHLTALGFMPRDADQDPNTLLDPILGCPQALPGQLTQNAFMSPGSAQGTAGPTSTLWMLDDWYSSNPALMSMVYGTDLTLEDIQP</sequence>
<gene>
    <name evidence="5" type="ORF">E0L32_004072</name>
</gene>
<accession>A0A507B8C1</accession>
<keyword evidence="3" id="KW-0812">Transmembrane</keyword>
<dbReference type="SMART" id="SM00906">
    <property type="entry name" value="Fungal_trans"/>
    <property type="match status" value="1"/>
</dbReference>
<dbReference type="OrthoDB" id="103819at2759"/>
<dbReference type="AlphaFoldDB" id="A0A507B8C1"/>
<dbReference type="CDD" id="cd12148">
    <property type="entry name" value="fungal_TF_MHR"/>
    <property type="match status" value="1"/>
</dbReference>
<keyword evidence="3" id="KW-1133">Transmembrane helix</keyword>
<dbReference type="GeneID" id="41971519"/>
<dbReference type="PANTHER" id="PTHR46910">
    <property type="entry name" value="TRANSCRIPTION FACTOR PDR1"/>
    <property type="match status" value="1"/>
</dbReference>
<dbReference type="GO" id="GO:0006351">
    <property type="term" value="P:DNA-templated transcription"/>
    <property type="evidence" value="ECO:0007669"/>
    <property type="project" value="InterPro"/>
</dbReference>
<feature type="region of interest" description="Disordered" evidence="2">
    <location>
        <begin position="1"/>
        <end position="35"/>
    </location>
</feature>
<dbReference type="GO" id="GO:0003700">
    <property type="term" value="F:DNA-binding transcription factor activity"/>
    <property type="evidence" value="ECO:0007669"/>
    <property type="project" value="InterPro"/>
</dbReference>
<evidence type="ECO:0000256" key="3">
    <source>
        <dbReference type="SAM" id="Phobius"/>
    </source>
</evidence>
<feature type="domain" description="Xylanolytic transcriptional activator regulatory" evidence="4">
    <location>
        <begin position="312"/>
        <end position="385"/>
    </location>
</feature>
<dbReference type="EMBL" id="SKBQ01000019">
    <property type="protein sequence ID" value="TPX16077.1"/>
    <property type="molecule type" value="Genomic_DNA"/>
</dbReference>
<dbReference type="InterPro" id="IPR050987">
    <property type="entry name" value="AtrR-like"/>
</dbReference>
<dbReference type="Proteomes" id="UP000319257">
    <property type="component" value="Unassembled WGS sequence"/>
</dbReference>
<dbReference type="InParanoid" id="A0A507B8C1"/>
<dbReference type="GO" id="GO:0003677">
    <property type="term" value="F:DNA binding"/>
    <property type="evidence" value="ECO:0007669"/>
    <property type="project" value="InterPro"/>
</dbReference>
<evidence type="ECO:0000313" key="6">
    <source>
        <dbReference type="Proteomes" id="UP000319257"/>
    </source>
</evidence>
<proteinExistence type="predicted"/>
<dbReference type="Pfam" id="PF04082">
    <property type="entry name" value="Fungal_trans"/>
    <property type="match status" value="1"/>
</dbReference>
<name>A0A507B8C1_9PEZI</name>
<dbReference type="STRING" id="1093900.A0A507B8C1"/>
<dbReference type="InterPro" id="IPR007219">
    <property type="entry name" value="XnlR_reg_dom"/>
</dbReference>
<keyword evidence="1" id="KW-0539">Nucleus</keyword>
<comment type="caution">
    <text evidence="5">The sequence shown here is derived from an EMBL/GenBank/DDBJ whole genome shotgun (WGS) entry which is preliminary data.</text>
</comment>
<evidence type="ECO:0000256" key="2">
    <source>
        <dbReference type="SAM" id="MobiDB-lite"/>
    </source>
</evidence>
<evidence type="ECO:0000259" key="4">
    <source>
        <dbReference type="SMART" id="SM00906"/>
    </source>
</evidence>
<dbReference type="PANTHER" id="PTHR46910:SF5">
    <property type="entry name" value="ZN(II)2CYS6 TRANSCRIPTION FACTOR (EUROFUNG)"/>
    <property type="match status" value="1"/>
</dbReference>
<dbReference type="GO" id="GO:0008270">
    <property type="term" value="F:zinc ion binding"/>
    <property type="evidence" value="ECO:0007669"/>
    <property type="project" value="InterPro"/>
</dbReference>
<keyword evidence="3" id="KW-0472">Membrane</keyword>
<reference evidence="5 6" key="1">
    <citation type="submission" date="2019-06" db="EMBL/GenBank/DDBJ databases">
        <title>Draft genome sequence of the filamentous fungus Phialemoniopsis curvata isolated from diesel fuel.</title>
        <authorList>
            <person name="Varaljay V.A."/>
            <person name="Lyon W.J."/>
            <person name="Crouch A.L."/>
            <person name="Drake C.E."/>
            <person name="Hollomon J.M."/>
            <person name="Nadeau L.J."/>
            <person name="Nunn H.S."/>
            <person name="Stevenson B.S."/>
            <person name="Bojanowski C.L."/>
            <person name="Crookes-Goodson W.J."/>
        </authorList>
    </citation>
    <scope>NUCLEOTIDE SEQUENCE [LARGE SCALE GENOMIC DNA]</scope>
    <source>
        <strain evidence="5 6">D216</strain>
    </source>
</reference>
<keyword evidence="6" id="KW-1185">Reference proteome</keyword>
<evidence type="ECO:0000313" key="5">
    <source>
        <dbReference type="EMBL" id="TPX16077.1"/>
    </source>
</evidence>